<dbReference type="InterPro" id="IPR029479">
    <property type="entry name" value="Nitroreductase"/>
</dbReference>
<sequence length="215" mass="24523">MRTATMASPMDFLKACENRRTIYQLTDKIPVSDARVEEIAKHNILHVPSSFNSQSTRIVVLLNEEHKKFWEITKECLKPQVPEEQFPQTEKKLDGFKAGHGTILFLNDPNPVKKLQSQFALYAQHFPGWATQSNAMAQYHLWTALEAEGCACNLQHYNPIVDQRVAGEWNFPQEWELQAQLVFGGYAEGAREAVEKGGKQQQPIEERLFIHGSKA</sequence>
<dbReference type="GO" id="GO:0005634">
    <property type="term" value="C:nucleus"/>
    <property type="evidence" value="ECO:0007669"/>
    <property type="project" value="UniProtKB-SubCell"/>
</dbReference>
<name>A0A4S9KP81_AURPU</name>
<accession>A0A4S9KP81</accession>
<evidence type="ECO:0000313" key="9">
    <source>
        <dbReference type="Proteomes" id="UP000306584"/>
    </source>
</evidence>
<dbReference type="Proteomes" id="UP000306584">
    <property type="component" value="Unassembled WGS sequence"/>
</dbReference>
<dbReference type="FunFam" id="3.40.109.10:FF:000001">
    <property type="entry name" value="Nitroreductase family"/>
    <property type="match status" value="1"/>
</dbReference>
<evidence type="ECO:0000256" key="1">
    <source>
        <dbReference type="ARBA" id="ARBA00004123"/>
    </source>
</evidence>
<dbReference type="Pfam" id="PF00881">
    <property type="entry name" value="Nitroreductase"/>
    <property type="match status" value="1"/>
</dbReference>
<proteinExistence type="inferred from homology"/>
<reference evidence="8 9" key="1">
    <citation type="submission" date="2018-10" db="EMBL/GenBank/DDBJ databases">
        <title>Fifty Aureobasidium pullulans genomes reveal a recombining polyextremotolerant generalist.</title>
        <authorList>
            <person name="Gostincar C."/>
            <person name="Turk M."/>
            <person name="Zajc J."/>
            <person name="Gunde-Cimerman N."/>
        </authorList>
    </citation>
    <scope>NUCLEOTIDE SEQUENCE [LARGE SCALE GENOMIC DNA]</scope>
    <source>
        <strain evidence="8 9">EXF-6604</strain>
    </source>
</reference>
<comment type="subcellular location">
    <subcellularLocation>
        <location evidence="2">Cytoplasm</location>
    </subcellularLocation>
    <subcellularLocation>
        <location evidence="1">Nucleus</location>
    </subcellularLocation>
</comment>
<evidence type="ECO:0000313" key="8">
    <source>
        <dbReference type="EMBL" id="THY17434.1"/>
    </source>
</evidence>
<dbReference type="AlphaFoldDB" id="A0A4S9KP81"/>
<evidence type="ECO:0000259" key="7">
    <source>
        <dbReference type="Pfam" id="PF00881"/>
    </source>
</evidence>
<dbReference type="GO" id="GO:0005737">
    <property type="term" value="C:cytoplasm"/>
    <property type="evidence" value="ECO:0007669"/>
    <property type="project" value="UniProtKB-SubCell"/>
</dbReference>
<dbReference type="GO" id="GO:0034599">
    <property type="term" value="P:cellular response to oxidative stress"/>
    <property type="evidence" value="ECO:0007669"/>
    <property type="project" value="InterPro"/>
</dbReference>
<comment type="similarity">
    <text evidence="3">Belongs to the nitroreductase family.</text>
</comment>
<dbReference type="SUPFAM" id="SSF55469">
    <property type="entry name" value="FMN-dependent nitroreductase-like"/>
    <property type="match status" value="1"/>
</dbReference>
<evidence type="ECO:0000256" key="6">
    <source>
        <dbReference type="ARBA" id="ARBA00023242"/>
    </source>
</evidence>
<evidence type="ECO:0000256" key="3">
    <source>
        <dbReference type="ARBA" id="ARBA00007118"/>
    </source>
</evidence>
<dbReference type="Gene3D" id="3.40.109.10">
    <property type="entry name" value="NADH Oxidase"/>
    <property type="match status" value="1"/>
</dbReference>
<protein>
    <submittedName>
        <fullName evidence="8">Nitroreductase</fullName>
    </submittedName>
</protein>
<organism evidence="8 9">
    <name type="scientific">Aureobasidium pullulans</name>
    <name type="common">Black yeast</name>
    <name type="synonym">Pullularia pullulans</name>
    <dbReference type="NCBI Taxonomy" id="5580"/>
    <lineage>
        <taxon>Eukaryota</taxon>
        <taxon>Fungi</taxon>
        <taxon>Dikarya</taxon>
        <taxon>Ascomycota</taxon>
        <taxon>Pezizomycotina</taxon>
        <taxon>Dothideomycetes</taxon>
        <taxon>Dothideomycetidae</taxon>
        <taxon>Dothideales</taxon>
        <taxon>Saccotheciaceae</taxon>
        <taxon>Aureobasidium</taxon>
    </lineage>
</organism>
<keyword evidence="5" id="KW-0560">Oxidoreductase</keyword>
<evidence type="ECO:0000256" key="5">
    <source>
        <dbReference type="ARBA" id="ARBA00023002"/>
    </source>
</evidence>
<gene>
    <name evidence="8" type="ORF">D6D01_07501</name>
</gene>
<keyword evidence="6" id="KW-0539">Nucleus</keyword>
<dbReference type="PANTHER" id="PTHR43035">
    <property type="entry name" value="FATTY ACID REPRESSION MUTANT PROTEIN 2-RELATED"/>
    <property type="match status" value="1"/>
</dbReference>
<dbReference type="InterPro" id="IPR033877">
    <property type="entry name" value="Frm2/Hbn1"/>
</dbReference>
<evidence type="ECO:0000256" key="2">
    <source>
        <dbReference type="ARBA" id="ARBA00004496"/>
    </source>
</evidence>
<dbReference type="PANTHER" id="PTHR43035:SF1">
    <property type="entry name" value="FATTY ACID REPRESSION MUTANT PROTEIN 2-RELATED"/>
    <property type="match status" value="1"/>
</dbReference>
<dbReference type="GO" id="GO:0016491">
    <property type="term" value="F:oxidoreductase activity"/>
    <property type="evidence" value="ECO:0007669"/>
    <property type="project" value="UniProtKB-KW"/>
</dbReference>
<comment type="caution">
    <text evidence="8">The sequence shown here is derived from an EMBL/GenBank/DDBJ whole genome shotgun (WGS) entry which is preliminary data.</text>
</comment>
<dbReference type="CDD" id="cd02140">
    <property type="entry name" value="Frm2-like"/>
    <property type="match status" value="1"/>
</dbReference>
<dbReference type="EMBL" id="QZBD01000367">
    <property type="protein sequence ID" value="THY17434.1"/>
    <property type="molecule type" value="Genomic_DNA"/>
</dbReference>
<evidence type="ECO:0000256" key="4">
    <source>
        <dbReference type="ARBA" id="ARBA00022490"/>
    </source>
</evidence>
<feature type="domain" description="Nitroreductase" evidence="7">
    <location>
        <begin position="18"/>
        <end position="184"/>
    </location>
</feature>
<dbReference type="InterPro" id="IPR000415">
    <property type="entry name" value="Nitroreductase-like"/>
</dbReference>
<keyword evidence="4" id="KW-0963">Cytoplasm</keyword>